<comment type="caution">
    <text evidence="1">The sequence shown here is derived from an EMBL/GenBank/DDBJ whole genome shotgun (WGS) entry which is preliminary data.</text>
</comment>
<keyword evidence="2" id="KW-1185">Reference proteome</keyword>
<proteinExistence type="predicted"/>
<protein>
    <submittedName>
        <fullName evidence="1">Uncharacterized protein</fullName>
    </submittedName>
</protein>
<evidence type="ECO:0000313" key="2">
    <source>
        <dbReference type="Proteomes" id="UP000594638"/>
    </source>
</evidence>
<dbReference type="EMBL" id="CACTIH010002541">
    <property type="protein sequence ID" value="CAA2976757.1"/>
    <property type="molecule type" value="Genomic_DNA"/>
</dbReference>
<gene>
    <name evidence="1" type="ORF">OLEA9_A009986</name>
</gene>
<dbReference type="Gramene" id="OE9A009986T1">
    <property type="protein sequence ID" value="OE9A009986C1"/>
    <property type="gene ID" value="OE9A009986"/>
</dbReference>
<sequence>MAHPSGTREDYRLTLVNIDSDSVHSPVRNSQIAHAAMASVRPDNAELCGPLERPLAAN</sequence>
<name>A0A8S0RDR2_OLEEU</name>
<organism evidence="1 2">
    <name type="scientific">Olea europaea subsp. europaea</name>
    <dbReference type="NCBI Taxonomy" id="158383"/>
    <lineage>
        <taxon>Eukaryota</taxon>
        <taxon>Viridiplantae</taxon>
        <taxon>Streptophyta</taxon>
        <taxon>Embryophyta</taxon>
        <taxon>Tracheophyta</taxon>
        <taxon>Spermatophyta</taxon>
        <taxon>Magnoliopsida</taxon>
        <taxon>eudicotyledons</taxon>
        <taxon>Gunneridae</taxon>
        <taxon>Pentapetalae</taxon>
        <taxon>asterids</taxon>
        <taxon>lamiids</taxon>
        <taxon>Lamiales</taxon>
        <taxon>Oleaceae</taxon>
        <taxon>Oleeae</taxon>
        <taxon>Olea</taxon>
    </lineage>
</organism>
<reference evidence="1 2" key="1">
    <citation type="submission" date="2019-12" db="EMBL/GenBank/DDBJ databases">
        <authorList>
            <person name="Alioto T."/>
            <person name="Alioto T."/>
            <person name="Gomez Garrido J."/>
        </authorList>
    </citation>
    <scope>NUCLEOTIDE SEQUENCE [LARGE SCALE GENOMIC DNA]</scope>
</reference>
<evidence type="ECO:0000313" key="1">
    <source>
        <dbReference type="EMBL" id="CAA2976757.1"/>
    </source>
</evidence>
<accession>A0A8S0RDR2</accession>
<dbReference type="Proteomes" id="UP000594638">
    <property type="component" value="Unassembled WGS sequence"/>
</dbReference>
<dbReference type="AlphaFoldDB" id="A0A8S0RDR2"/>